<dbReference type="EMBL" id="CH473995">
    <property type="protein sequence ID" value="EDL78871.1"/>
    <property type="molecule type" value="Genomic_DNA"/>
</dbReference>
<dbReference type="EMBL" id="CH473995">
    <property type="protein sequence ID" value="EDL78869.1"/>
    <property type="molecule type" value="Genomic_DNA"/>
</dbReference>
<name>A6JPQ3_RAT</name>
<dbReference type="Proteomes" id="UP000234681">
    <property type="component" value="Chromosome 16"/>
</dbReference>
<keyword evidence="2" id="KW-0675">Receptor</keyword>
<sequence length="52" mass="6002">MHPCSKSLDPSIHTSPRFGRKENEHFTTQDSMIETQHQVLSAGPWHKTQILM</sequence>
<organism evidence="2 3">
    <name type="scientific">Rattus norvegicus</name>
    <name type="common">Rat</name>
    <dbReference type="NCBI Taxonomy" id="10116"/>
    <lineage>
        <taxon>Eukaryota</taxon>
        <taxon>Metazoa</taxon>
        <taxon>Chordata</taxon>
        <taxon>Craniata</taxon>
        <taxon>Vertebrata</taxon>
        <taxon>Euteleostomi</taxon>
        <taxon>Mammalia</taxon>
        <taxon>Eutheria</taxon>
        <taxon>Euarchontoglires</taxon>
        <taxon>Glires</taxon>
        <taxon>Rodentia</taxon>
        <taxon>Myomorpha</taxon>
        <taxon>Muroidea</taxon>
        <taxon>Muridae</taxon>
        <taxon>Murinae</taxon>
        <taxon>Rattus</taxon>
    </lineage>
</organism>
<evidence type="ECO:0000313" key="3">
    <source>
        <dbReference type="Proteomes" id="UP000234681"/>
    </source>
</evidence>
<protein>
    <submittedName>
        <fullName evidence="2">Similar to low density lipoprotein receptor-related protein binding protein (Predicted), isoform CRA_a</fullName>
    </submittedName>
</protein>
<evidence type="ECO:0000256" key="1">
    <source>
        <dbReference type="SAM" id="MobiDB-lite"/>
    </source>
</evidence>
<keyword evidence="2" id="KW-0449">Lipoprotein</keyword>
<reference evidence="2" key="1">
    <citation type="journal article" date="2005" name="Genome Res.">
        <title>Gene and alternative splicing annotation with AIR.</title>
        <authorList>
            <person name="Florea L."/>
            <person name="Di Francesco V."/>
            <person name="Miller J."/>
            <person name="Turner R."/>
            <person name="Yao A."/>
            <person name="Harris M."/>
            <person name="Walenz B."/>
            <person name="Mobarry C."/>
            <person name="Merkulov G.V."/>
            <person name="Charlab R."/>
            <person name="Dew I."/>
            <person name="Deng Z."/>
            <person name="Istrail S."/>
            <person name="Li P."/>
            <person name="Sutton G."/>
        </authorList>
    </citation>
    <scope>NUCLEOTIDE SEQUENCE</scope>
    <source>
        <strain evidence="2">BN</strain>
    </source>
</reference>
<evidence type="ECO:0000313" key="2">
    <source>
        <dbReference type="EMBL" id="EDL78869.1"/>
    </source>
</evidence>
<accession>A6JPQ3</accession>
<gene>
    <name evidence="2" type="primary">RGD1565715_predicted</name>
    <name evidence="2" type="ORF">rCG_59124</name>
</gene>
<feature type="region of interest" description="Disordered" evidence="1">
    <location>
        <begin position="1"/>
        <end position="25"/>
    </location>
</feature>
<dbReference type="AlphaFoldDB" id="A6JPQ3"/>
<proteinExistence type="predicted"/>
<reference evidence="2 3" key="2">
    <citation type="submission" date="2005-09" db="EMBL/GenBank/DDBJ databases">
        <authorList>
            <person name="Mural R.J."/>
            <person name="Li P.W."/>
            <person name="Adams M.D."/>
            <person name="Amanatides P.G."/>
            <person name="Baden-Tillson H."/>
            <person name="Barnstead M."/>
            <person name="Chin S.H."/>
            <person name="Dew I."/>
            <person name="Evans C.A."/>
            <person name="Ferriera S."/>
            <person name="Flanigan M."/>
            <person name="Fosler C."/>
            <person name="Glodek A."/>
            <person name="Gu Z."/>
            <person name="Holt R.A."/>
            <person name="Jennings D."/>
            <person name="Kraft C.L."/>
            <person name="Lu F."/>
            <person name="Nguyen T."/>
            <person name="Nusskern D.R."/>
            <person name="Pfannkoch C.M."/>
            <person name="Sitter C."/>
            <person name="Sutton G.G."/>
            <person name="Venter J.C."/>
            <person name="Wang Z."/>
            <person name="Woodage T."/>
            <person name="Zheng X.H."/>
            <person name="Zhong F."/>
        </authorList>
    </citation>
    <scope>NUCLEOTIDE SEQUENCE [LARGE SCALE GENOMIC DNA]</scope>
    <source>
        <strain evidence="2">BN</strain>
        <strain evidence="3">BN, Sprague-Dawley</strain>
    </source>
</reference>